<dbReference type="Proteomes" id="UP001434737">
    <property type="component" value="Chromosome"/>
</dbReference>
<dbReference type="Pfam" id="PF07598">
    <property type="entry name" value="DUF1561"/>
    <property type="match status" value="1"/>
</dbReference>
<name>A0ABZ3F5C5_9HELI</name>
<dbReference type="InterPro" id="IPR011455">
    <property type="entry name" value="DUF1561"/>
</dbReference>
<dbReference type="EMBL" id="CP145316">
    <property type="protein sequence ID" value="XAM18353.1"/>
    <property type="molecule type" value="Genomic_DNA"/>
</dbReference>
<protein>
    <submittedName>
        <fullName evidence="1">DUF1561 family protein</fullName>
    </submittedName>
</protein>
<organism evidence="1 2">
    <name type="scientific">Helicobacter mastomyrinus</name>
    <dbReference type="NCBI Taxonomy" id="287948"/>
    <lineage>
        <taxon>Bacteria</taxon>
        <taxon>Pseudomonadati</taxon>
        <taxon>Campylobacterota</taxon>
        <taxon>Epsilonproteobacteria</taxon>
        <taxon>Campylobacterales</taxon>
        <taxon>Helicobacteraceae</taxon>
        <taxon>Helicobacter</taxon>
    </lineage>
</organism>
<reference evidence="1 2" key="1">
    <citation type="submission" date="2024-02" db="EMBL/GenBank/DDBJ databases">
        <title>Genome and pathogenicity analysis of Helicobacter mastomyrinus isolated from mice.</title>
        <authorList>
            <person name="Zhu L."/>
        </authorList>
    </citation>
    <scope>NUCLEOTIDE SEQUENCE [LARGE SCALE GENOMIC DNA]</scope>
    <source>
        <strain evidence="1 2">Hm-17</strain>
    </source>
</reference>
<proteinExistence type="predicted"/>
<evidence type="ECO:0000313" key="2">
    <source>
        <dbReference type="Proteomes" id="UP001434737"/>
    </source>
</evidence>
<keyword evidence="2" id="KW-1185">Reference proteome</keyword>
<gene>
    <name evidence="1" type="ORF">V3I05_01330</name>
</gene>
<sequence>MKVFIAGLCAIIFGFCLFLFFKAENSPSSFSAIPAPTQKLADSPKDKIITFQTSPDTLIQCLTPIFRQNESYVGISDCQNAQEARYDVFSHIAWNYNDVWLCMSGQNEDYAEGRAVVLRPCVIDDKTQSFVIKDNTIYTPDMNYQLHLSNNILSFEKPTSTKPKVILHHMQEWSDTIATPPPLNLKSFMAWSFISSGEFDLYYITNDESIKNDPQDLYFNVENNTIALYHPENGKLTCLTSLQTTSQAWNWVDWESCTNTNTKPNQRWELFLFCENDQAMLKDYLGNFLRVTKYGVHWGVPYTAKPDYLAKDTGQDQTSYFRFSHNLQDWQRFKNGNLSDSLPVCPANGTNAKTQKLLILPPSFVLSDEWKRRLYDIATTTDGVLDRAGDCGVCLLHSYQMIAELTEYTYVPLELGGFFFDTLYGHNPFISFRNRYPLLAASLEQYQSSNIPRGLSRAQTFEYVAQMYRSVALTLFPGHFWMASEFASSDITIRSNLRDLFEQPSGTLWIVQMYYTTPDGARHGHAMPALRTSDGVLFIPTNFSNGTYEEYQYALNASLAHNLRGAYNIISNNGRHQVYMLYTLRLREIYPNPITSFVSNNNCTGEGEDRRGSASMPLSTMINQCVSGRCVVQ</sequence>
<evidence type="ECO:0000313" key="1">
    <source>
        <dbReference type="EMBL" id="XAM18353.1"/>
    </source>
</evidence>
<accession>A0ABZ3F5C5</accession>
<dbReference type="RefSeq" id="WP_343353760.1">
    <property type="nucleotide sequence ID" value="NZ_CP145316.1"/>
</dbReference>